<evidence type="ECO:0000313" key="3">
    <source>
        <dbReference type="EMBL" id="MCK9874883.1"/>
    </source>
</evidence>
<dbReference type="EMBL" id="JALKFT010000002">
    <property type="protein sequence ID" value="MCK9874883.1"/>
    <property type="molecule type" value="Genomic_DNA"/>
</dbReference>
<gene>
    <name evidence="3" type="ORF">MXD59_03645</name>
</gene>
<dbReference type="Pfam" id="PF00561">
    <property type="entry name" value="Abhydrolase_1"/>
    <property type="match status" value="1"/>
</dbReference>
<dbReference type="InterPro" id="IPR029058">
    <property type="entry name" value="AB_hydrolase_fold"/>
</dbReference>
<feature type="domain" description="AB hydrolase-1" evidence="2">
    <location>
        <begin position="85"/>
        <end position="338"/>
    </location>
</feature>
<keyword evidence="1" id="KW-0472">Membrane</keyword>
<dbReference type="GO" id="GO:0016787">
    <property type="term" value="F:hydrolase activity"/>
    <property type="evidence" value="ECO:0007669"/>
    <property type="project" value="UniProtKB-KW"/>
</dbReference>
<dbReference type="InterPro" id="IPR000073">
    <property type="entry name" value="AB_hydrolase_1"/>
</dbReference>
<dbReference type="Gene3D" id="3.40.50.1820">
    <property type="entry name" value="alpha/beta hydrolase"/>
    <property type="match status" value="1"/>
</dbReference>
<keyword evidence="4" id="KW-1185">Reference proteome</keyword>
<evidence type="ECO:0000256" key="1">
    <source>
        <dbReference type="SAM" id="Phobius"/>
    </source>
</evidence>
<dbReference type="Proteomes" id="UP001201873">
    <property type="component" value="Unassembled WGS sequence"/>
</dbReference>
<keyword evidence="1" id="KW-0812">Transmembrane</keyword>
<evidence type="ECO:0000259" key="2">
    <source>
        <dbReference type="Pfam" id="PF00561"/>
    </source>
</evidence>
<name>A0ABT0JTL6_9ACTN</name>
<dbReference type="PANTHER" id="PTHR43798:SF33">
    <property type="entry name" value="HYDROLASE, PUTATIVE (AFU_ORTHOLOGUE AFUA_2G14860)-RELATED"/>
    <property type="match status" value="1"/>
</dbReference>
<proteinExistence type="predicted"/>
<dbReference type="PANTHER" id="PTHR43798">
    <property type="entry name" value="MONOACYLGLYCEROL LIPASE"/>
    <property type="match status" value="1"/>
</dbReference>
<dbReference type="InterPro" id="IPR050266">
    <property type="entry name" value="AB_hydrolase_sf"/>
</dbReference>
<keyword evidence="3" id="KW-0378">Hydrolase</keyword>
<evidence type="ECO:0000313" key="4">
    <source>
        <dbReference type="Proteomes" id="UP001201873"/>
    </source>
</evidence>
<reference evidence="3 4" key="1">
    <citation type="submission" date="2022-04" db="EMBL/GenBank/DDBJ databases">
        <title>Genome diversity in the genus Frankia.</title>
        <authorList>
            <person name="Carlos-Shanley C."/>
            <person name="Hahn D."/>
        </authorList>
    </citation>
    <scope>NUCLEOTIDE SEQUENCE [LARGE SCALE GENOMIC DNA]</scope>
    <source>
        <strain evidence="3 4">Ag45/Mut15</strain>
    </source>
</reference>
<feature type="transmembrane region" description="Helical" evidence="1">
    <location>
        <begin position="12"/>
        <end position="34"/>
    </location>
</feature>
<keyword evidence="1" id="KW-1133">Transmembrane helix</keyword>
<comment type="caution">
    <text evidence="3">The sequence shown here is derived from an EMBL/GenBank/DDBJ whole genome shotgun (WGS) entry which is preliminary data.</text>
</comment>
<organism evidence="3 4">
    <name type="scientific">Frankia umida</name>
    <dbReference type="NCBI Taxonomy" id="573489"/>
    <lineage>
        <taxon>Bacteria</taxon>
        <taxon>Bacillati</taxon>
        <taxon>Actinomycetota</taxon>
        <taxon>Actinomycetes</taxon>
        <taxon>Frankiales</taxon>
        <taxon>Frankiaceae</taxon>
        <taxon>Frankia</taxon>
    </lineage>
</organism>
<protein>
    <submittedName>
        <fullName evidence="3">Alpha/beta hydrolase</fullName>
    </submittedName>
</protein>
<sequence>MVRSVGAVAGSRAARAVTGSLGVVGVAAVAGLVAERRAIHRRRLRTEVTRSFEAARIDGRVTTVLAGDGVPLHVEETGPADAPLTLVFVHGFCVCSDSWILQQRDLADLGRMVFFDQRAHGRSGPSVVGNCTIDVLADDLYRVIRERVPTGPIVLIGHSMGGMAVLGLAEEHPELFGERIIGVALLSTSASELARATLGPAALLTGVVRRVVPGVAVGMRRASGVLEHLRGSGSDLSWEVTRRIAFGGTDLSPAVITFLEEMVSRTPVEVIAAFLPTLLDNDRLAAVDRFTTTPTLIVVGAADLVTPVGHSRTIAAALPEAELLVEENAGHAIMLERPAAVNAAIRRLVERAVTGPAVARPAAAHRRTARPLGAA</sequence>
<accession>A0ABT0JTL6</accession>
<dbReference type="SUPFAM" id="SSF53474">
    <property type="entry name" value="alpha/beta-Hydrolases"/>
    <property type="match status" value="1"/>
</dbReference>